<keyword evidence="1" id="KW-0175">Coiled coil</keyword>
<keyword evidence="3" id="KW-1185">Reference proteome</keyword>
<accession>A0ABD0YXN2</accession>
<proteinExistence type="predicted"/>
<dbReference type="Proteomes" id="UP001558652">
    <property type="component" value="Unassembled WGS sequence"/>
</dbReference>
<evidence type="ECO:0000313" key="3">
    <source>
        <dbReference type="Proteomes" id="UP001558652"/>
    </source>
</evidence>
<feature type="coiled-coil region" evidence="1">
    <location>
        <begin position="184"/>
        <end position="218"/>
    </location>
</feature>
<protein>
    <recommendedName>
        <fullName evidence="4">Coiled-coil domain-containing protein 39</fullName>
    </recommendedName>
</protein>
<feature type="coiled-coil region" evidence="1">
    <location>
        <begin position="84"/>
        <end position="139"/>
    </location>
</feature>
<evidence type="ECO:0000256" key="1">
    <source>
        <dbReference type="SAM" id="Coils"/>
    </source>
</evidence>
<dbReference type="EMBL" id="JBFDAA010000001">
    <property type="protein sequence ID" value="KAL1140718.1"/>
    <property type="molecule type" value="Genomic_DNA"/>
</dbReference>
<evidence type="ECO:0000313" key="2">
    <source>
        <dbReference type="EMBL" id="KAL1140718.1"/>
    </source>
</evidence>
<gene>
    <name evidence="2" type="ORF">AAG570_000648</name>
</gene>
<organism evidence="2 3">
    <name type="scientific">Ranatra chinensis</name>
    <dbReference type="NCBI Taxonomy" id="642074"/>
    <lineage>
        <taxon>Eukaryota</taxon>
        <taxon>Metazoa</taxon>
        <taxon>Ecdysozoa</taxon>
        <taxon>Arthropoda</taxon>
        <taxon>Hexapoda</taxon>
        <taxon>Insecta</taxon>
        <taxon>Pterygota</taxon>
        <taxon>Neoptera</taxon>
        <taxon>Paraneoptera</taxon>
        <taxon>Hemiptera</taxon>
        <taxon>Heteroptera</taxon>
        <taxon>Panheteroptera</taxon>
        <taxon>Nepomorpha</taxon>
        <taxon>Nepidae</taxon>
        <taxon>Ranatrinae</taxon>
        <taxon>Ranatra</taxon>
    </lineage>
</organism>
<name>A0ABD0YXN2_9HEMI</name>
<sequence>MEGLRVQLEREKERANVLEGAYEKLVLDIQKSGAVDYMLQVQHSPNSKKRSVEKLLRSKKDIDKQLFDCESEGGILTKEIGNNKEDYNRKLMFMEDRCKEAVAKFNQLMEKNKQLEAKVIKLEDEAKDLRLEIEKKAGEISFLYNLSLITREKSHKDVEENMKRLSVNFELGVASKAENSNKFLNDKAELIQNYDKKIDELENKIRNELEGKYQLKEQ</sequence>
<comment type="caution">
    <text evidence="2">The sequence shown here is derived from an EMBL/GenBank/DDBJ whole genome shotgun (WGS) entry which is preliminary data.</text>
</comment>
<reference evidence="2 3" key="1">
    <citation type="submission" date="2024-07" db="EMBL/GenBank/DDBJ databases">
        <title>Chromosome-level genome assembly of the water stick insect Ranatra chinensis (Heteroptera: Nepidae).</title>
        <authorList>
            <person name="Liu X."/>
        </authorList>
    </citation>
    <scope>NUCLEOTIDE SEQUENCE [LARGE SCALE GENOMIC DNA]</scope>
    <source>
        <strain evidence="2">Cailab_2021Rc</strain>
        <tissue evidence="2">Muscle</tissue>
    </source>
</reference>
<evidence type="ECO:0008006" key="4">
    <source>
        <dbReference type="Google" id="ProtNLM"/>
    </source>
</evidence>
<dbReference type="AlphaFoldDB" id="A0ABD0YXN2"/>
<feature type="coiled-coil region" evidence="1">
    <location>
        <begin position="1"/>
        <end position="28"/>
    </location>
</feature>